<dbReference type="Proteomes" id="UP000005536">
    <property type="component" value="Unassembled WGS sequence"/>
</dbReference>
<comment type="caution">
    <text evidence="2">The sequence shown here is derived from an EMBL/GenBank/DDBJ whole genome shotgun (WGS) entry which is preliminary data.</text>
</comment>
<evidence type="ECO:0000313" key="2">
    <source>
        <dbReference type="EMBL" id="EFE51072.1"/>
    </source>
</evidence>
<proteinExistence type="predicted"/>
<evidence type="ECO:0000313" key="3">
    <source>
        <dbReference type="Proteomes" id="UP000005536"/>
    </source>
</evidence>
<gene>
    <name evidence="2" type="ORF">NEIELOOT_00028</name>
</gene>
<dbReference type="AlphaFoldDB" id="D4DLW9"/>
<organism evidence="2 3">
    <name type="scientific">Neisseria elongata subsp. glycolytica ATCC 29315</name>
    <dbReference type="NCBI Taxonomy" id="546263"/>
    <lineage>
        <taxon>Bacteria</taxon>
        <taxon>Pseudomonadati</taxon>
        <taxon>Pseudomonadota</taxon>
        <taxon>Betaproteobacteria</taxon>
        <taxon>Neisseriales</taxon>
        <taxon>Neisseriaceae</taxon>
        <taxon>Neisseria</taxon>
    </lineage>
</organism>
<dbReference type="EMBL" id="ADBF01000002">
    <property type="protein sequence ID" value="EFE51072.1"/>
    <property type="molecule type" value="Genomic_DNA"/>
</dbReference>
<evidence type="ECO:0000256" key="1">
    <source>
        <dbReference type="SAM" id="MobiDB-lite"/>
    </source>
</evidence>
<sequence>MPETVGQRLERDKPPQAAPAIVHPSNRNRPAANCRNTVQAV</sequence>
<name>D4DLW9_NEIEG</name>
<protein>
    <submittedName>
        <fullName evidence="2">Uncharacterized protein</fullName>
    </submittedName>
</protein>
<feature type="region of interest" description="Disordered" evidence="1">
    <location>
        <begin position="1"/>
        <end position="41"/>
    </location>
</feature>
<reference evidence="2 3" key="1">
    <citation type="submission" date="2010-02" db="EMBL/GenBank/DDBJ databases">
        <authorList>
            <person name="Weinstock G."/>
            <person name="Sodergren E."/>
            <person name="Clifton S."/>
            <person name="Fulton L."/>
            <person name="Fulton B."/>
            <person name="Courtney L."/>
            <person name="Fronick C."/>
            <person name="Harrison M."/>
            <person name="Strong C."/>
            <person name="Farmer C."/>
            <person name="Delahaunty K."/>
            <person name="Markovic C."/>
            <person name="Hall O."/>
            <person name="Minx P."/>
            <person name="Tomlinson C."/>
            <person name="Mitreva M."/>
            <person name="Nelson J."/>
            <person name="Hou S."/>
            <person name="Wollam A."/>
            <person name="Pepin K.H."/>
            <person name="Johnson M."/>
            <person name="Bhonagiri V."/>
            <person name="Zhang X."/>
            <person name="Suruliraj S."/>
            <person name="Warren W."/>
            <person name="Chinwalla A."/>
            <person name="Mardis E.R."/>
            <person name="Wilson R.K."/>
        </authorList>
    </citation>
    <scope>NUCLEOTIDE SEQUENCE [LARGE SCALE GENOMIC DNA]</scope>
    <source>
        <strain evidence="2 3">ATCC 29315</strain>
    </source>
</reference>
<accession>D4DLW9</accession>